<dbReference type="Proteomes" id="UP000028981">
    <property type="component" value="Unassembled WGS sequence"/>
</dbReference>
<reference evidence="11 12" key="1">
    <citation type="submission" date="2014-08" db="EMBL/GenBank/DDBJ databases">
        <authorList>
            <person name="Hassan Y.I."/>
            <person name="Lepp D."/>
            <person name="Zhou T."/>
        </authorList>
    </citation>
    <scope>NUCLEOTIDE SEQUENCE [LARGE SCALE GENOMIC DNA]</scope>
    <source>
        <strain evidence="11 12">IFO13584</strain>
    </source>
</reference>
<keyword evidence="12" id="KW-1185">Reference proteome</keyword>
<dbReference type="InterPro" id="IPR001063">
    <property type="entry name" value="Ribosomal_uL22"/>
</dbReference>
<gene>
    <name evidence="7" type="primary">rplV</name>
    <name evidence="11" type="ORF">JP75_06900</name>
</gene>
<evidence type="ECO:0000256" key="9">
    <source>
        <dbReference type="RuleBase" id="RU004006"/>
    </source>
</evidence>
<dbReference type="PROSITE" id="PS00464">
    <property type="entry name" value="RIBOSOMAL_L22"/>
    <property type="match status" value="1"/>
</dbReference>
<dbReference type="AlphaFoldDB" id="A0A087M4H7"/>
<dbReference type="OrthoDB" id="9805969at2"/>
<dbReference type="RefSeq" id="WP_035080834.1">
    <property type="nucleotide sequence ID" value="NZ_JQGC01000005.1"/>
</dbReference>
<comment type="subunit">
    <text evidence="7 9">Part of the 50S ribosomal subunit.</text>
</comment>
<evidence type="ECO:0000313" key="12">
    <source>
        <dbReference type="Proteomes" id="UP000028981"/>
    </source>
</evidence>
<evidence type="ECO:0000256" key="10">
    <source>
        <dbReference type="RuleBase" id="RU004008"/>
    </source>
</evidence>
<dbReference type="InterPro" id="IPR018260">
    <property type="entry name" value="Ribosomal_uL22_CS"/>
</dbReference>
<dbReference type="Pfam" id="PF00237">
    <property type="entry name" value="Ribosomal_L22"/>
    <property type="match status" value="1"/>
</dbReference>
<dbReference type="EMBL" id="JQGC01000005">
    <property type="protein sequence ID" value="KFL31780.1"/>
    <property type="molecule type" value="Genomic_DNA"/>
</dbReference>
<evidence type="ECO:0000256" key="3">
    <source>
        <dbReference type="ARBA" id="ARBA00022884"/>
    </source>
</evidence>
<evidence type="ECO:0000256" key="6">
    <source>
        <dbReference type="ARBA" id="ARBA00035207"/>
    </source>
</evidence>
<dbReference type="NCBIfam" id="TIGR01044">
    <property type="entry name" value="rplV_bact"/>
    <property type="match status" value="1"/>
</dbReference>
<evidence type="ECO:0000256" key="4">
    <source>
        <dbReference type="ARBA" id="ARBA00022980"/>
    </source>
</evidence>
<keyword evidence="2 7" id="KW-0699">rRNA-binding</keyword>
<protein>
    <recommendedName>
        <fullName evidence="6 7">Large ribosomal subunit protein uL22</fullName>
    </recommendedName>
</protein>
<evidence type="ECO:0000256" key="7">
    <source>
        <dbReference type="HAMAP-Rule" id="MF_01331"/>
    </source>
</evidence>
<accession>A0A087M4H7</accession>
<dbReference type="Gene3D" id="3.90.470.10">
    <property type="entry name" value="Ribosomal protein L22/L17"/>
    <property type="match status" value="1"/>
</dbReference>
<dbReference type="GO" id="GO:0019843">
    <property type="term" value="F:rRNA binding"/>
    <property type="evidence" value="ECO:0007669"/>
    <property type="project" value="UniProtKB-UniRule"/>
</dbReference>
<dbReference type="InterPro" id="IPR036394">
    <property type="entry name" value="Ribosomal_uL22_sf"/>
</dbReference>
<evidence type="ECO:0000256" key="5">
    <source>
        <dbReference type="ARBA" id="ARBA00023274"/>
    </source>
</evidence>
<dbReference type="CDD" id="cd00336">
    <property type="entry name" value="Ribosomal_L22"/>
    <property type="match status" value="1"/>
</dbReference>
<dbReference type="STRING" id="46914.JP75_06900"/>
<comment type="function">
    <text evidence="7 10">This protein binds specifically to 23S rRNA; its binding is stimulated by other ribosomal proteins, e.g., L4, L17, and L20. It is important during the early stages of 50S assembly. It makes multiple contacts with different domains of the 23S rRNA in the assembled 50S subunit and ribosome.</text>
</comment>
<dbReference type="InterPro" id="IPR047867">
    <property type="entry name" value="Ribosomal_uL22_bac/org-type"/>
</dbReference>
<keyword evidence="5 7" id="KW-0687">Ribonucleoprotein</keyword>
<keyword evidence="4 7" id="KW-0689">Ribosomal protein</keyword>
<dbReference type="GO" id="GO:0006412">
    <property type="term" value="P:translation"/>
    <property type="evidence" value="ECO:0007669"/>
    <property type="project" value="UniProtKB-UniRule"/>
</dbReference>
<proteinExistence type="inferred from homology"/>
<evidence type="ECO:0000256" key="1">
    <source>
        <dbReference type="ARBA" id="ARBA00009451"/>
    </source>
</evidence>
<evidence type="ECO:0000256" key="8">
    <source>
        <dbReference type="RuleBase" id="RU004005"/>
    </source>
</evidence>
<dbReference type="GO" id="GO:0022625">
    <property type="term" value="C:cytosolic large ribosomal subunit"/>
    <property type="evidence" value="ECO:0007669"/>
    <property type="project" value="TreeGrafter"/>
</dbReference>
<dbReference type="GO" id="GO:0003735">
    <property type="term" value="F:structural constituent of ribosome"/>
    <property type="evidence" value="ECO:0007669"/>
    <property type="project" value="InterPro"/>
</dbReference>
<comment type="function">
    <text evidence="7">The globular domain of the protein is located near the polypeptide exit tunnel on the outside of the subunit, while an extended beta-hairpin is found that lines the wall of the exit tunnel in the center of the 70S ribosome.</text>
</comment>
<dbReference type="HAMAP" id="MF_01331_B">
    <property type="entry name" value="Ribosomal_uL22_B"/>
    <property type="match status" value="1"/>
</dbReference>
<dbReference type="SUPFAM" id="SSF54843">
    <property type="entry name" value="Ribosomal protein L22"/>
    <property type="match status" value="1"/>
</dbReference>
<dbReference type="PANTHER" id="PTHR13501">
    <property type="entry name" value="CHLOROPLAST 50S RIBOSOMAL PROTEIN L22-RELATED"/>
    <property type="match status" value="1"/>
</dbReference>
<organism evidence="11 12">
    <name type="scientific">Devosia riboflavina</name>
    <dbReference type="NCBI Taxonomy" id="46914"/>
    <lineage>
        <taxon>Bacteria</taxon>
        <taxon>Pseudomonadati</taxon>
        <taxon>Pseudomonadota</taxon>
        <taxon>Alphaproteobacteria</taxon>
        <taxon>Hyphomicrobiales</taxon>
        <taxon>Devosiaceae</taxon>
        <taxon>Devosia</taxon>
    </lineage>
</organism>
<dbReference type="InterPro" id="IPR005727">
    <property type="entry name" value="Ribosomal_uL22_bac/chlpt-type"/>
</dbReference>
<name>A0A087M4H7_9HYPH</name>
<evidence type="ECO:0000256" key="2">
    <source>
        <dbReference type="ARBA" id="ARBA00022730"/>
    </source>
</evidence>
<evidence type="ECO:0000313" key="11">
    <source>
        <dbReference type="EMBL" id="KFL31780.1"/>
    </source>
</evidence>
<comment type="caution">
    <text evidence="11">The sequence shown here is derived from an EMBL/GenBank/DDBJ whole genome shotgun (WGS) entry which is preliminary data.</text>
</comment>
<keyword evidence="3 7" id="KW-0694">RNA-binding</keyword>
<comment type="similarity">
    <text evidence="1 7 8">Belongs to the universal ribosomal protein uL22 family.</text>
</comment>
<dbReference type="PANTHER" id="PTHR13501:SF8">
    <property type="entry name" value="LARGE RIBOSOMAL SUBUNIT PROTEIN UL22M"/>
    <property type="match status" value="1"/>
</dbReference>
<sequence>MSKPKTERALKDNEAKAVLRMLRISPQKLNLVAQLIRGKKVEKALADLEFSHKRISGQVKKVLESAIANAENNHGLDTDALVVAEAFVGNSLVMKRFMARGRGKSARVEKPFSHLTIIVRQVEEAA</sequence>